<name>A0A975BPG2_9BACT</name>
<dbReference type="KEGG" id="dmm:dnm_048110"/>
<keyword evidence="2" id="KW-1185">Reference proteome</keyword>
<dbReference type="AlphaFoldDB" id="A0A975BPG2"/>
<sequence length="50" mass="5448">MANGIFVFQSRVPNFQFGNISDVRKPGTLCQTASLALRIIFFSKAGQAIS</sequence>
<evidence type="ECO:0000313" key="1">
    <source>
        <dbReference type="EMBL" id="QTA88764.1"/>
    </source>
</evidence>
<dbReference type="Proteomes" id="UP000663722">
    <property type="component" value="Chromosome"/>
</dbReference>
<gene>
    <name evidence="1" type="ORF">dnm_048110</name>
</gene>
<reference evidence="1" key="1">
    <citation type="journal article" date="2021" name="Microb. Physiol.">
        <title>Proteogenomic Insights into the Physiology of Marine, Sulfate-Reducing, Filamentous Desulfonema limicola and Desulfonema magnum.</title>
        <authorList>
            <person name="Schnaars V."/>
            <person name="Wohlbrand L."/>
            <person name="Scheve S."/>
            <person name="Hinrichs C."/>
            <person name="Reinhardt R."/>
            <person name="Rabus R."/>
        </authorList>
    </citation>
    <scope>NUCLEOTIDE SEQUENCE</scope>
    <source>
        <strain evidence="1">4be13</strain>
    </source>
</reference>
<proteinExistence type="predicted"/>
<protein>
    <submittedName>
        <fullName evidence="1">Uncharacterized protein</fullName>
    </submittedName>
</protein>
<accession>A0A975BPG2</accession>
<organism evidence="1 2">
    <name type="scientific">Desulfonema magnum</name>
    <dbReference type="NCBI Taxonomy" id="45655"/>
    <lineage>
        <taxon>Bacteria</taxon>
        <taxon>Pseudomonadati</taxon>
        <taxon>Thermodesulfobacteriota</taxon>
        <taxon>Desulfobacteria</taxon>
        <taxon>Desulfobacterales</taxon>
        <taxon>Desulfococcaceae</taxon>
        <taxon>Desulfonema</taxon>
    </lineage>
</organism>
<dbReference type="EMBL" id="CP061800">
    <property type="protein sequence ID" value="QTA88764.1"/>
    <property type="molecule type" value="Genomic_DNA"/>
</dbReference>
<evidence type="ECO:0000313" key="2">
    <source>
        <dbReference type="Proteomes" id="UP000663722"/>
    </source>
</evidence>